<dbReference type="PANTHER" id="PTHR35615">
    <property type="entry name" value="PRESENT IN THE OUTER MITOCHONDRIAL MEMBRANE PROTEOME 22-RELATED"/>
    <property type="match status" value="1"/>
</dbReference>
<dbReference type="GeneID" id="40316756"/>
<comment type="caution">
    <text evidence="2">The sequence shown here is derived from an EMBL/GenBank/DDBJ whole genome shotgun (WGS) entry which is preliminary data.</text>
</comment>
<dbReference type="InterPro" id="IPR027417">
    <property type="entry name" value="P-loop_NTPase"/>
</dbReference>
<feature type="region of interest" description="Disordered" evidence="1">
    <location>
        <begin position="304"/>
        <end position="339"/>
    </location>
</feature>
<dbReference type="SUPFAM" id="SSF52540">
    <property type="entry name" value="P-loop containing nucleoside triphosphate hydrolases"/>
    <property type="match status" value="1"/>
</dbReference>
<dbReference type="EMBL" id="MKKU01000134">
    <property type="protein sequence ID" value="RNF22574.1"/>
    <property type="molecule type" value="Genomic_DNA"/>
</dbReference>
<sequence length="727" mass="79546">MTSRDHRADIQWSTRPAWLSGAMCSTPMEAWRPCLTIRSQHMLHKEVYAIPRAVCTSLGWRTCATMTLSLSPVPQPYVPKEEFGQLRRENSVLLSRRGSRMGSFRYEGAPSGSFSRSSSFQGSLNARQYGSFSSYGSGYRPPLYGFPQSNGFQRSNSAMSGFGSGYGNSFGSRVPSALLPSNRGLSRNNSGLNPNYSFGSALADMNYGNGAEGLRQHPSRGNVSEVPVPQPEADPGLARKNSMTLTRQHSTLNGFYEFGPLARAGRRMGGAGALEEARLAARPTAPPQWPSGSVSVMAAAALRGAGNGGRPGRAPEWGTREPPKQQQPPNAGELARKGSEKRIGMYFKDVQPTQDGEYKKEGDLGSARNPRNLDPPMMTHVRTILLLEKKGGDTITVDGSTAIVEKPGTDELQKFDTNEIVQFSPDDSIVFIETLEEMRDNFLLGCNVGLVMADSNCPAHDPAKWFSWNVVKQLVKDVFPKMKTRTELSVSVSILEDDQVMDLLTERPHHAALTVAQSPLFGNVAHGVIYQLVEDASEFSALLDLALSRSAGKPGEERGIVLMSAILKQIRTHTPHTKGDEEDIVLSSLFVTCVGDGIVHYNRIVDKNPAEPRAMFQFVLGGPSMTAAVISVVDEPSNASAVSQCLTTLQRLGEIQNYSLRLGSVRRFIKYTNEVIPKTRRRLAELEEGREKAATQRSLARLELMVSDAEAMLESPETAAPKMYIRQ</sequence>
<evidence type="ECO:0000256" key="1">
    <source>
        <dbReference type="SAM" id="MobiDB-lite"/>
    </source>
</evidence>
<dbReference type="OrthoDB" id="272158at2759"/>
<reference evidence="2 3" key="1">
    <citation type="journal article" date="2018" name="BMC Genomics">
        <title>Genomic comparison of Trypanosoma conorhini and Trypanosoma rangeli to Trypanosoma cruzi strains of high and low virulence.</title>
        <authorList>
            <person name="Bradwell K.R."/>
            <person name="Koparde V.N."/>
            <person name="Matveyev A.V."/>
            <person name="Serrano M.G."/>
            <person name="Alves J.M."/>
            <person name="Parikh H."/>
            <person name="Huang B."/>
            <person name="Lee V."/>
            <person name="Espinosa-Alvarez O."/>
            <person name="Ortiz P.A."/>
            <person name="Costa-Martins A.G."/>
            <person name="Teixeira M.M."/>
            <person name="Buck G.A."/>
        </authorList>
    </citation>
    <scope>NUCLEOTIDE SEQUENCE [LARGE SCALE GENOMIC DNA]</scope>
    <source>
        <strain evidence="2 3">025E</strain>
    </source>
</reference>
<dbReference type="PANTHER" id="PTHR35615:SF2">
    <property type="entry name" value="PROTEIN KINASE DOMAIN-CONTAINING PROTEIN"/>
    <property type="match status" value="1"/>
</dbReference>
<accession>A0A3R7NS23</accession>
<gene>
    <name evidence="2" type="ORF">Tco025E_03145</name>
</gene>
<organism evidence="2 3">
    <name type="scientific">Trypanosoma conorhini</name>
    <dbReference type="NCBI Taxonomy" id="83891"/>
    <lineage>
        <taxon>Eukaryota</taxon>
        <taxon>Discoba</taxon>
        <taxon>Euglenozoa</taxon>
        <taxon>Kinetoplastea</taxon>
        <taxon>Metakinetoplastina</taxon>
        <taxon>Trypanosomatida</taxon>
        <taxon>Trypanosomatidae</taxon>
        <taxon>Trypanosoma</taxon>
    </lineage>
</organism>
<dbReference type="AlphaFoldDB" id="A0A3R7NS23"/>
<name>A0A3R7NS23_9TRYP</name>
<dbReference type="RefSeq" id="XP_029229892.1">
    <property type="nucleotide sequence ID" value="XM_029370067.1"/>
</dbReference>
<feature type="region of interest" description="Disordered" evidence="1">
    <location>
        <begin position="351"/>
        <end position="376"/>
    </location>
</feature>
<proteinExistence type="predicted"/>
<keyword evidence="3" id="KW-1185">Reference proteome</keyword>
<protein>
    <submittedName>
        <fullName evidence="2">Uncharacterized protein</fullName>
    </submittedName>
</protein>
<feature type="region of interest" description="Disordered" evidence="1">
    <location>
        <begin position="217"/>
        <end position="238"/>
    </location>
</feature>
<evidence type="ECO:0000313" key="3">
    <source>
        <dbReference type="Proteomes" id="UP000284403"/>
    </source>
</evidence>
<evidence type="ECO:0000313" key="2">
    <source>
        <dbReference type="EMBL" id="RNF22574.1"/>
    </source>
</evidence>
<dbReference type="Proteomes" id="UP000284403">
    <property type="component" value="Unassembled WGS sequence"/>
</dbReference>